<gene>
    <name evidence="1" type="ORF">BFG52_01440</name>
</gene>
<name>A0A1B2LW32_9GAMM</name>
<accession>A0A1B2LW32</accession>
<reference evidence="1 2" key="1">
    <citation type="submission" date="2016-08" db="EMBL/GenBank/DDBJ databases">
        <authorList>
            <person name="Seilhamer J.J."/>
        </authorList>
    </citation>
    <scope>NUCLEOTIDE SEQUENCE [LARGE SCALE GENOMIC DNA]</scope>
    <source>
        <strain evidence="1 2">BRTC-1</strain>
    </source>
</reference>
<evidence type="ECO:0000313" key="2">
    <source>
        <dbReference type="Proteomes" id="UP000093391"/>
    </source>
</evidence>
<dbReference type="SUPFAM" id="SSF54523">
    <property type="entry name" value="Pili subunits"/>
    <property type="match status" value="1"/>
</dbReference>
<dbReference type="STRING" id="1789224.BFG52_01440"/>
<dbReference type="KEGG" id="ala:BFG52_01440"/>
<dbReference type="RefSeq" id="WP_157758058.1">
    <property type="nucleotide sequence ID" value="NZ_CP016895.1"/>
</dbReference>
<protein>
    <recommendedName>
        <fullName evidence="3">Prepilin-type N-terminal cleavage/methylation domain-containing protein</fullName>
    </recommendedName>
</protein>
<organism evidence="1 2">
    <name type="scientific">Acinetobacter larvae</name>
    <dbReference type="NCBI Taxonomy" id="1789224"/>
    <lineage>
        <taxon>Bacteria</taxon>
        <taxon>Pseudomonadati</taxon>
        <taxon>Pseudomonadota</taxon>
        <taxon>Gammaproteobacteria</taxon>
        <taxon>Moraxellales</taxon>
        <taxon>Moraxellaceae</taxon>
        <taxon>Acinetobacter</taxon>
    </lineage>
</organism>
<dbReference type="InterPro" id="IPR045584">
    <property type="entry name" value="Pilin-like"/>
</dbReference>
<sequence>MMMLYKKNRPSPAAAVMQGGVTLLELVLVLMLVAVLYFAASFSYAVVVQRIQQNAVQQQMSRIAEYLTVYKMQYYSYFGFDLRRYIQHAAVDELSFPVGAAPYYRLRIVELTPRSAYSLQDARAIGAGWLIVAIPLRAQLPLLWRNSLGLQCQQPWDLENSDLQAVDFQHCMQDVAAKRAES</sequence>
<dbReference type="AlphaFoldDB" id="A0A1B2LW32"/>
<dbReference type="Proteomes" id="UP000093391">
    <property type="component" value="Chromosome"/>
</dbReference>
<proteinExistence type="predicted"/>
<evidence type="ECO:0008006" key="3">
    <source>
        <dbReference type="Google" id="ProtNLM"/>
    </source>
</evidence>
<evidence type="ECO:0000313" key="1">
    <source>
        <dbReference type="EMBL" id="AOA57144.2"/>
    </source>
</evidence>
<keyword evidence="2" id="KW-1185">Reference proteome</keyword>
<dbReference type="EMBL" id="CP016895">
    <property type="protein sequence ID" value="AOA57144.2"/>
    <property type="molecule type" value="Genomic_DNA"/>
</dbReference>